<proteinExistence type="predicted"/>
<gene>
    <name evidence="1" type="ORF">Anas_10655</name>
</gene>
<accession>A0A5N5SXU9</accession>
<protein>
    <submittedName>
        <fullName evidence="1">Uncharacterized protein</fullName>
    </submittedName>
</protein>
<dbReference type="AlphaFoldDB" id="A0A5N5SXU9"/>
<organism evidence="1 2">
    <name type="scientific">Armadillidium nasatum</name>
    <dbReference type="NCBI Taxonomy" id="96803"/>
    <lineage>
        <taxon>Eukaryota</taxon>
        <taxon>Metazoa</taxon>
        <taxon>Ecdysozoa</taxon>
        <taxon>Arthropoda</taxon>
        <taxon>Crustacea</taxon>
        <taxon>Multicrustacea</taxon>
        <taxon>Malacostraca</taxon>
        <taxon>Eumalacostraca</taxon>
        <taxon>Peracarida</taxon>
        <taxon>Isopoda</taxon>
        <taxon>Oniscidea</taxon>
        <taxon>Crinocheta</taxon>
        <taxon>Armadillidiidae</taxon>
        <taxon>Armadillidium</taxon>
    </lineage>
</organism>
<sequence>MRETVKENVLSDLKGGSEHTVNDLQDLLSNLSLKNEPSLEELKPKNKCEEINEKSKKEDLLMVKKRMMMKMIPIIQSIW</sequence>
<name>A0A5N5SXU9_9CRUS</name>
<evidence type="ECO:0000313" key="2">
    <source>
        <dbReference type="Proteomes" id="UP000326759"/>
    </source>
</evidence>
<evidence type="ECO:0000313" key="1">
    <source>
        <dbReference type="EMBL" id="KAB7499031.1"/>
    </source>
</evidence>
<reference evidence="1 2" key="1">
    <citation type="journal article" date="2019" name="PLoS Biol.">
        <title>Sex chromosomes control vertical transmission of feminizing Wolbachia symbionts in an isopod.</title>
        <authorList>
            <person name="Becking T."/>
            <person name="Chebbi M.A."/>
            <person name="Giraud I."/>
            <person name="Moumen B."/>
            <person name="Laverre T."/>
            <person name="Caubet Y."/>
            <person name="Peccoud J."/>
            <person name="Gilbert C."/>
            <person name="Cordaux R."/>
        </authorList>
    </citation>
    <scope>NUCLEOTIDE SEQUENCE [LARGE SCALE GENOMIC DNA]</scope>
    <source>
        <strain evidence="1">ANa2</strain>
        <tissue evidence="1">Whole body excluding digestive tract and cuticle</tissue>
    </source>
</reference>
<dbReference type="Proteomes" id="UP000326759">
    <property type="component" value="Unassembled WGS sequence"/>
</dbReference>
<keyword evidence="2" id="KW-1185">Reference proteome</keyword>
<dbReference type="EMBL" id="SEYY01018754">
    <property type="protein sequence ID" value="KAB7499031.1"/>
    <property type="molecule type" value="Genomic_DNA"/>
</dbReference>
<comment type="caution">
    <text evidence="1">The sequence shown here is derived from an EMBL/GenBank/DDBJ whole genome shotgun (WGS) entry which is preliminary data.</text>
</comment>